<dbReference type="Gene3D" id="3.40.33.10">
    <property type="entry name" value="CAP"/>
    <property type="match status" value="1"/>
</dbReference>
<protein>
    <recommendedName>
        <fullName evidence="2">SCP domain-containing protein</fullName>
    </recommendedName>
</protein>
<dbReference type="InterPro" id="IPR014044">
    <property type="entry name" value="CAP_dom"/>
</dbReference>
<evidence type="ECO:0000256" key="1">
    <source>
        <dbReference type="SAM" id="SignalP"/>
    </source>
</evidence>
<keyword evidence="4" id="KW-1185">Reference proteome</keyword>
<organism evidence="3 4">
    <name type="scientific">Actinomortierella ambigua</name>
    <dbReference type="NCBI Taxonomy" id="1343610"/>
    <lineage>
        <taxon>Eukaryota</taxon>
        <taxon>Fungi</taxon>
        <taxon>Fungi incertae sedis</taxon>
        <taxon>Mucoromycota</taxon>
        <taxon>Mortierellomycotina</taxon>
        <taxon>Mortierellomycetes</taxon>
        <taxon>Mortierellales</taxon>
        <taxon>Mortierellaceae</taxon>
        <taxon>Actinomortierella</taxon>
    </lineage>
</organism>
<dbReference type="PROSITE" id="PS01009">
    <property type="entry name" value="CRISP_1"/>
    <property type="match status" value="1"/>
</dbReference>
<dbReference type="Proteomes" id="UP000807716">
    <property type="component" value="Unassembled WGS sequence"/>
</dbReference>
<feature type="domain" description="SCP" evidence="2">
    <location>
        <begin position="27"/>
        <end position="161"/>
    </location>
</feature>
<proteinExistence type="predicted"/>
<keyword evidence="1" id="KW-0732">Signal</keyword>
<gene>
    <name evidence="3" type="ORF">DFQ27_006613</name>
</gene>
<evidence type="ECO:0000259" key="2">
    <source>
        <dbReference type="SMART" id="SM00198"/>
    </source>
</evidence>
<accession>A0A9P6PYJ3</accession>
<feature type="chain" id="PRO_5040484077" description="SCP domain-containing protein" evidence="1">
    <location>
        <begin position="22"/>
        <end position="171"/>
    </location>
</feature>
<dbReference type="AlphaFoldDB" id="A0A9P6PYJ3"/>
<dbReference type="InterPro" id="IPR035940">
    <property type="entry name" value="CAP_sf"/>
</dbReference>
<dbReference type="InterPro" id="IPR001283">
    <property type="entry name" value="CRISP-related"/>
</dbReference>
<dbReference type="InterPro" id="IPR018244">
    <property type="entry name" value="Allrgn_V5/Tpx1_CS"/>
</dbReference>
<name>A0A9P6PYJ3_9FUNG</name>
<feature type="signal peptide" evidence="1">
    <location>
        <begin position="1"/>
        <end position="21"/>
    </location>
</feature>
<evidence type="ECO:0000313" key="3">
    <source>
        <dbReference type="EMBL" id="KAG0254795.1"/>
    </source>
</evidence>
<dbReference type="PANTHER" id="PTHR10334">
    <property type="entry name" value="CYSTEINE-RICH SECRETORY PROTEIN-RELATED"/>
    <property type="match status" value="1"/>
</dbReference>
<dbReference type="SMART" id="SM00198">
    <property type="entry name" value="SCP"/>
    <property type="match status" value="1"/>
</dbReference>
<dbReference type="OrthoDB" id="337038at2759"/>
<dbReference type="Pfam" id="PF00188">
    <property type="entry name" value="CAP"/>
    <property type="match status" value="1"/>
</dbReference>
<dbReference type="SUPFAM" id="SSF55797">
    <property type="entry name" value="PR-1-like"/>
    <property type="match status" value="1"/>
</dbReference>
<evidence type="ECO:0000313" key="4">
    <source>
        <dbReference type="Proteomes" id="UP000807716"/>
    </source>
</evidence>
<comment type="caution">
    <text evidence="3">The sequence shown here is derived from an EMBL/GenBank/DDBJ whole genome shotgun (WGS) entry which is preliminary data.</text>
</comment>
<sequence length="171" mass="18583">MTKVASLFLAGMAFLVTHSLAVGPTAAFKNDVLTQHNNARAMYGAEPLTWSDALYPATLRWANSCRFRHSQSDGQYGENLYAGGGPSVTFAQGMNAWMGESSRYNYANPVFSGATGRFTQVVWKSTTQVACAMADCRAGTIFNMASKYTVCRYSPPGNYQGGFNDNVGRRV</sequence>
<dbReference type="PRINTS" id="PR00837">
    <property type="entry name" value="V5TPXLIKE"/>
</dbReference>
<dbReference type="EMBL" id="JAAAJB010000496">
    <property type="protein sequence ID" value="KAG0254795.1"/>
    <property type="molecule type" value="Genomic_DNA"/>
</dbReference>
<reference evidence="3" key="1">
    <citation type="journal article" date="2020" name="Fungal Divers.">
        <title>Resolving the Mortierellaceae phylogeny through synthesis of multi-gene phylogenetics and phylogenomics.</title>
        <authorList>
            <person name="Vandepol N."/>
            <person name="Liber J."/>
            <person name="Desiro A."/>
            <person name="Na H."/>
            <person name="Kennedy M."/>
            <person name="Barry K."/>
            <person name="Grigoriev I.V."/>
            <person name="Miller A.N."/>
            <person name="O'Donnell K."/>
            <person name="Stajich J.E."/>
            <person name="Bonito G."/>
        </authorList>
    </citation>
    <scope>NUCLEOTIDE SEQUENCE</scope>
    <source>
        <strain evidence="3">BC1065</strain>
    </source>
</reference>
<dbReference type="GO" id="GO:0005576">
    <property type="term" value="C:extracellular region"/>
    <property type="evidence" value="ECO:0007669"/>
    <property type="project" value="InterPro"/>
</dbReference>